<accession>A0A8S8ZEW3</accession>
<dbReference type="InterPro" id="IPR036875">
    <property type="entry name" value="Znf_CCHC_sf"/>
</dbReference>
<evidence type="ECO:0000259" key="3">
    <source>
        <dbReference type="PROSITE" id="PS50158"/>
    </source>
</evidence>
<dbReference type="Proteomes" id="UP000433876">
    <property type="component" value="Unassembled WGS sequence"/>
</dbReference>
<sequence>MDLDEFEEFHDSQDGGEQPEGDSSTPSDGLVKGLLKALSGSASLRDRVKSLLFNSNPPPILAPRLDFSPAAQAPVTGAPSRNAASAARGVRTDREAAWIEILDTLPLDKQQRLEGFWTAKTASGDDDPVALLDQIRIIFGAYQMRDSALDKLFTVSLSDDYRTCVAQLQYHAAKYEQTSEFKEDHHKYLRGQRNRSRSSNNYYLPALSVGNTQGPQSQPQSTSSSLSAPVNADGDTIMGSTRVGRGRGSRGRGGLNPATYSSKRAKWVSEKERQKRRDNNLCLRCGASGHYVGSCPYQPAVPPSNNVRTQGTAIEVPPLLEEEDESSTSEQGKE</sequence>
<evidence type="ECO:0000256" key="1">
    <source>
        <dbReference type="PROSITE-ProRule" id="PRU00047"/>
    </source>
</evidence>
<dbReference type="AlphaFoldDB" id="A0A8S8ZEW3"/>
<evidence type="ECO:0000313" key="4">
    <source>
        <dbReference type="EMBL" id="KAA8622109.1"/>
    </source>
</evidence>
<feature type="compositionally biased region" description="Polar residues" evidence="2">
    <location>
        <begin position="303"/>
        <end position="312"/>
    </location>
</feature>
<dbReference type="EMBL" id="NMPR01000321">
    <property type="protein sequence ID" value="KAA8622109.1"/>
    <property type="molecule type" value="Genomic_DNA"/>
</dbReference>
<name>A0A8S8ZEW3_SORMA</name>
<dbReference type="GO" id="GO:0003676">
    <property type="term" value="F:nucleic acid binding"/>
    <property type="evidence" value="ECO:0007669"/>
    <property type="project" value="InterPro"/>
</dbReference>
<keyword evidence="1" id="KW-0479">Metal-binding</keyword>
<dbReference type="PROSITE" id="PS50158">
    <property type="entry name" value="ZF_CCHC"/>
    <property type="match status" value="1"/>
</dbReference>
<feature type="region of interest" description="Disordered" evidence="2">
    <location>
        <begin position="300"/>
        <end position="334"/>
    </location>
</feature>
<comment type="caution">
    <text evidence="4">The sequence shown here is derived from an EMBL/GenBank/DDBJ whole genome shotgun (WGS) entry which is preliminary data.</text>
</comment>
<evidence type="ECO:0000313" key="5">
    <source>
        <dbReference type="Proteomes" id="UP000433876"/>
    </source>
</evidence>
<organism evidence="4 5">
    <name type="scientific">Sordaria macrospora</name>
    <dbReference type="NCBI Taxonomy" id="5147"/>
    <lineage>
        <taxon>Eukaryota</taxon>
        <taxon>Fungi</taxon>
        <taxon>Dikarya</taxon>
        <taxon>Ascomycota</taxon>
        <taxon>Pezizomycotina</taxon>
        <taxon>Sordariomycetes</taxon>
        <taxon>Sordariomycetidae</taxon>
        <taxon>Sordariales</taxon>
        <taxon>Sordariaceae</taxon>
        <taxon>Sordaria</taxon>
    </lineage>
</organism>
<feature type="compositionally biased region" description="Low complexity" evidence="2">
    <location>
        <begin position="212"/>
        <end position="227"/>
    </location>
</feature>
<dbReference type="SUPFAM" id="SSF57756">
    <property type="entry name" value="Retrovirus zinc finger-like domains"/>
    <property type="match status" value="1"/>
</dbReference>
<keyword evidence="1" id="KW-0863">Zinc-finger</keyword>
<protein>
    <recommendedName>
        <fullName evidence="3">CCHC-type domain-containing protein</fullName>
    </recommendedName>
</protein>
<feature type="region of interest" description="Disordered" evidence="2">
    <location>
        <begin position="1"/>
        <end position="31"/>
    </location>
</feature>
<reference evidence="4 5" key="1">
    <citation type="submission" date="2017-07" db="EMBL/GenBank/DDBJ databases">
        <title>Genome sequence of the Sordaria macrospora wild type strain R19027.</title>
        <authorList>
            <person name="Nowrousian M."/>
            <person name="Teichert I."/>
            <person name="Kueck U."/>
        </authorList>
    </citation>
    <scope>NUCLEOTIDE SEQUENCE [LARGE SCALE GENOMIC DNA]</scope>
    <source>
        <strain evidence="4 5">R19027</strain>
        <tissue evidence="4">Mycelium</tissue>
    </source>
</reference>
<keyword evidence="1" id="KW-0862">Zinc</keyword>
<dbReference type="VEuPathDB" id="FungiDB:SMAC_09652"/>
<gene>
    <name evidence="4" type="ORF">SMACR_09652</name>
</gene>
<feature type="region of interest" description="Disordered" evidence="2">
    <location>
        <begin position="181"/>
        <end position="273"/>
    </location>
</feature>
<feature type="compositionally biased region" description="Basic residues" evidence="2">
    <location>
        <begin position="187"/>
        <end position="196"/>
    </location>
</feature>
<proteinExistence type="predicted"/>
<feature type="domain" description="CCHC-type" evidence="3">
    <location>
        <begin position="282"/>
        <end position="296"/>
    </location>
</feature>
<dbReference type="GO" id="GO:0008270">
    <property type="term" value="F:zinc ion binding"/>
    <property type="evidence" value="ECO:0007669"/>
    <property type="project" value="UniProtKB-KW"/>
</dbReference>
<dbReference type="InterPro" id="IPR001878">
    <property type="entry name" value="Znf_CCHC"/>
</dbReference>
<evidence type="ECO:0000256" key="2">
    <source>
        <dbReference type="SAM" id="MobiDB-lite"/>
    </source>
</evidence>